<accession>A0A494ULL8</accession>
<reference evidence="3 4" key="1">
    <citation type="submission" date="2017-09" db="EMBL/GenBank/DDBJ databases">
        <authorList>
            <person name="Zhang H."/>
            <person name="Hu S."/>
            <person name="Xu J."/>
            <person name="He Z."/>
        </authorList>
    </citation>
    <scope>NUCLEOTIDE SEQUENCE [LARGE SCALE GENOMIC DNA]</scope>
    <source>
        <strain evidence="3 4">TXX3120</strain>
    </source>
</reference>
<protein>
    <submittedName>
        <fullName evidence="3">3-oxoacyl-ACP synthase</fullName>
    </submittedName>
</protein>
<evidence type="ECO:0000256" key="1">
    <source>
        <dbReference type="ARBA" id="ARBA00022679"/>
    </source>
</evidence>
<dbReference type="InterPro" id="IPR000794">
    <property type="entry name" value="Beta-ketoacyl_synthase"/>
</dbReference>
<dbReference type="EMBL" id="CP023407">
    <property type="protein sequence ID" value="AYL35783.1"/>
    <property type="molecule type" value="Genomic_DNA"/>
</dbReference>
<dbReference type="KEGG" id="sfug:CNQ36_10215"/>
<gene>
    <name evidence="3" type="ORF">CNQ36_10215</name>
</gene>
<dbReference type="Pfam" id="PF00109">
    <property type="entry name" value="ketoacyl-synt"/>
    <property type="match status" value="1"/>
</dbReference>
<keyword evidence="4" id="KW-1185">Reference proteome</keyword>
<dbReference type="RefSeq" id="WP_121545753.1">
    <property type="nucleotide sequence ID" value="NZ_CP023407.1"/>
</dbReference>
<proteinExistence type="predicted"/>
<dbReference type="Proteomes" id="UP000282170">
    <property type="component" value="Chromosome"/>
</dbReference>
<dbReference type="GO" id="GO:0004315">
    <property type="term" value="F:3-oxoacyl-[acyl-carrier-protein] synthase activity"/>
    <property type="evidence" value="ECO:0007669"/>
    <property type="project" value="TreeGrafter"/>
</dbReference>
<name>A0A494ULL8_9ACTN</name>
<dbReference type="InterPro" id="IPR016039">
    <property type="entry name" value="Thiolase-like"/>
</dbReference>
<dbReference type="GO" id="GO:0006633">
    <property type="term" value="P:fatty acid biosynthetic process"/>
    <property type="evidence" value="ECO:0007669"/>
    <property type="project" value="TreeGrafter"/>
</dbReference>
<dbReference type="Gene3D" id="3.40.47.10">
    <property type="match status" value="1"/>
</dbReference>
<organism evidence="3 4">
    <name type="scientific">Streptomyces fungicidicus</name>
    <dbReference type="NCBI Taxonomy" id="68203"/>
    <lineage>
        <taxon>Bacteria</taxon>
        <taxon>Bacillati</taxon>
        <taxon>Actinomycetota</taxon>
        <taxon>Actinomycetes</taxon>
        <taxon>Kitasatosporales</taxon>
        <taxon>Streptomycetaceae</taxon>
        <taxon>Streptomyces</taxon>
    </lineage>
</organism>
<dbReference type="PANTHER" id="PTHR11712:SF336">
    <property type="entry name" value="3-OXOACYL-[ACYL-CARRIER-PROTEIN] SYNTHASE, MITOCHONDRIAL"/>
    <property type="match status" value="1"/>
</dbReference>
<dbReference type="InterPro" id="IPR014030">
    <property type="entry name" value="Ketoacyl_synth_N"/>
</dbReference>
<dbReference type="GeneID" id="93883186"/>
<dbReference type="SUPFAM" id="SSF53901">
    <property type="entry name" value="Thiolase-like"/>
    <property type="match status" value="2"/>
</dbReference>
<dbReference type="AlphaFoldDB" id="A0A494ULL8"/>
<feature type="domain" description="Beta-ketoacyl synthase-like N-terminal" evidence="2">
    <location>
        <begin position="48"/>
        <end position="173"/>
    </location>
</feature>
<evidence type="ECO:0000313" key="4">
    <source>
        <dbReference type="Proteomes" id="UP000282170"/>
    </source>
</evidence>
<dbReference type="PANTHER" id="PTHR11712">
    <property type="entry name" value="POLYKETIDE SYNTHASE-RELATED"/>
    <property type="match status" value="1"/>
</dbReference>
<evidence type="ECO:0000313" key="3">
    <source>
        <dbReference type="EMBL" id="AYL35783.1"/>
    </source>
</evidence>
<evidence type="ECO:0000259" key="2">
    <source>
        <dbReference type="Pfam" id="PF00109"/>
    </source>
</evidence>
<keyword evidence="1" id="KW-0808">Transferase</keyword>
<sequence>MRMAVTGVGVALPGADSATALAAALATGRHPGGAVEPAAVLGKKGLRYKDRATQLGLCAAQRVLTDSGLLADGALTVDGTRTAVLVSSNLGNVDTVCRVVRTIADEGTYGVSPMDTPNASSNIIASEIAIRWGLKGPNLMLCNGPASGLDAIRWGAALLRSGRADHVVVVGVEPDNEIARGLVGGPLVDGAAAVVLEHTEAAEARGATVRALIGAHTRGLDVAGTIGELAEVESEPAAWYAPAAATPSLAAGLPVHDLAAVWGELSGALGVVQCAAAVGALDEGADGPMWLVAGTDSDDGVATLVLRPPVPAGVQPAAV</sequence>